<accession>A0A4U8YYH7</accession>
<evidence type="ECO:0000313" key="1">
    <source>
        <dbReference type="EMBL" id="VFU08138.1"/>
    </source>
</evidence>
<protein>
    <submittedName>
        <fullName evidence="1">Uncharacterized protein</fullName>
    </submittedName>
</protein>
<sequence>MVNDPLNLGLSASRIGDYQSFNGQKGEPNALRASENPFEFVTKAPCAVRQRVRLISSNRKVVKGIFDVRV</sequence>
<dbReference type="KEGG" id="mtun:MTUNDRAET4_1245"/>
<dbReference type="AlphaFoldDB" id="A0A4U8YYH7"/>
<proteinExistence type="predicted"/>
<evidence type="ECO:0000313" key="2">
    <source>
        <dbReference type="Proteomes" id="UP000294360"/>
    </source>
</evidence>
<dbReference type="EMBL" id="LR536450">
    <property type="protein sequence ID" value="VFU08138.1"/>
    <property type="molecule type" value="Genomic_DNA"/>
</dbReference>
<dbReference type="Proteomes" id="UP000294360">
    <property type="component" value="Chromosome"/>
</dbReference>
<reference evidence="1 2" key="1">
    <citation type="submission" date="2019-03" db="EMBL/GenBank/DDBJ databases">
        <authorList>
            <person name="Kox A.R. M."/>
        </authorList>
    </citation>
    <scope>NUCLEOTIDE SEQUENCE [LARGE SCALE GENOMIC DNA]</scope>
    <source>
        <strain evidence="1">MTUNDRAET4 annotated genome</strain>
    </source>
</reference>
<gene>
    <name evidence="1" type="ORF">MTUNDRAET4_1245</name>
</gene>
<organism evidence="1 2">
    <name type="scientific">Methylocella tundrae</name>
    <dbReference type="NCBI Taxonomy" id="227605"/>
    <lineage>
        <taxon>Bacteria</taxon>
        <taxon>Pseudomonadati</taxon>
        <taxon>Pseudomonadota</taxon>
        <taxon>Alphaproteobacteria</taxon>
        <taxon>Hyphomicrobiales</taxon>
        <taxon>Beijerinckiaceae</taxon>
        <taxon>Methylocella</taxon>
    </lineage>
</organism>
<name>A0A4U8YYH7_METTU</name>